<dbReference type="KEGG" id="vg:65131673"/>
<sequence>MSEFIKVGNKIVTKPNGLDCDLVNGKVYNLKFDKFGVGVFLEEDGSLSLPKKVYTTKDDEIFVKRVINYFNNTSKLSTGVMLSGIKGTGKTVMAKVIAEKSNLPIFVVDEDFPTHMINDFFRKFSTPVVVIFDEVDKHWDTEDLLGWLDGVQTNAKKLVLFTCNNEERVNCYLKDRCSRVRYSRHFEPNDNARFLKEILKDKGIEENSIDSIYKFIVSNFNLLSIDNILSFIDEKLMFPEISNADLLKDLNITTKEEEIVEYDSNEDYEDDNDDNDDDDMWDDDDYEDETERFIVNLKTAA</sequence>
<dbReference type="GeneID" id="65131673"/>
<reference evidence="3 4" key="1">
    <citation type="submission" date="2020-07" db="EMBL/GenBank/DDBJ databases">
        <title>Taxonomic proposal: Crassvirales, a new order of highly abundant and diverse bacterial viruses.</title>
        <authorList>
            <person name="Shkoporov A.N."/>
            <person name="Stockdale S.R."/>
            <person name="Guerin E."/>
            <person name="Ross R.P."/>
            <person name="Hill C."/>
        </authorList>
    </citation>
    <scope>NUCLEOTIDE SEQUENCE [LARGE SCALE GENOMIC DNA]</scope>
</reference>
<dbReference type="EMBL" id="MT774407">
    <property type="protein sequence ID" value="QOR57525.1"/>
    <property type="molecule type" value="Genomic_DNA"/>
</dbReference>
<organism evidence="3 4">
    <name type="scientific">uncultured phage cr125_1</name>
    <dbReference type="NCBI Taxonomy" id="2772091"/>
    <lineage>
        <taxon>Viruses</taxon>
        <taxon>Duplodnaviria</taxon>
        <taxon>Heunggongvirae</taxon>
        <taxon>Uroviricota</taxon>
        <taxon>Caudoviricetes</taxon>
        <taxon>Crassvirales</taxon>
        <taxon>Suoliviridae</taxon>
        <taxon>Uncouvirinae</taxon>
        <taxon>Aurodevirus</taxon>
        <taxon>Aurodevirus hominis</taxon>
    </lineage>
</organism>
<dbReference type="GO" id="GO:0005524">
    <property type="term" value="F:ATP binding"/>
    <property type="evidence" value="ECO:0007669"/>
    <property type="project" value="InterPro"/>
</dbReference>
<dbReference type="RefSeq" id="YP_010113165.1">
    <property type="nucleotide sequence ID" value="NC_055900.1"/>
</dbReference>
<evidence type="ECO:0000313" key="4">
    <source>
        <dbReference type="Proteomes" id="UP000594004"/>
    </source>
</evidence>
<proteinExistence type="predicted"/>
<dbReference type="Pfam" id="PF00004">
    <property type="entry name" value="AAA"/>
    <property type="match status" value="1"/>
</dbReference>
<keyword evidence="4" id="KW-1185">Reference proteome</keyword>
<dbReference type="InterPro" id="IPR003959">
    <property type="entry name" value="ATPase_AAA_core"/>
</dbReference>
<dbReference type="Proteomes" id="UP000594004">
    <property type="component" value="Segment"/>
</dbReference>
<name>A0A7M1RSX1_9CAUD</name>
<accession>A0A7M1RSX1</accession>
<dbReference type="Gene3D" id="3.40.50.300">
    <property type="entry name" value="P-loop containing nucleotide triphosphate hydrolases"/>
    <property type="match status" value="1"/>
</dbReference>
<feature type="domain" description="ATPase AAA-type core" evidence="2">
    <location>
        <begin position="80"/>
        <end position="182"/>
    </location>
</feature>
<evidence type="ECO:0000313" key="3">
    <source>
        <dbReference type="EMBL" id="QOR57525.1"/>
    </source>
</evidence>
<feature type="region of interest" description="Disordered" evidence="1">
    <location>
        <begin position="259"/>
        <end position="284"/>
    </location>
</feature>
<dbReference type="InterPro" id="IPR027417">
    <property type="entry name" value="P-loop_NTPase"/>
</dbReference>
<dbReference type="SUPFAM" id="SSF52540">
    <property type="entry name" value="P-loop containing nucleoside triphosphate hydrolases"/>
    <property type="match status" value="1"/>
</dbReference>
<dbReference type="GO" id="GO:0016887">
    <property type="term" value="F:ATP hydrolysis activity"/>
    <property type="evidence" value="ECO:0007669"/>
    <property type="project" value="InterPro"/>
</dbReference>
<protein>
    <submittedName>
        <fullName evidence="3">Non-ATPase regulatory subunit</fullName>
    </submittedName>
</protein>
<evidence type="ECO:0000259" key="2">
    <source>
        <dbReference type="Pfam" id="PF00004"/>
    </source>
</evidence>
<evidence type="ECO:0000256" key="1">
    <source>
        <dbReference type="SAM" id="MobiDB-lite"/>
    </source>
</evidence>